<feature type="signal peptide" evidence="1">
    <location>
        <begin position="1"/>
        <end position="21"/>
    </location>
</feature>
<feature type="chain" id="PRO_5015401899" evidence="1">
    <location>
        <begin position="22"/>
        <end position="701"/>
    </location>
</feature>
<dbReference type="InterPro" id="IPR010344">
    <property type="entry name" value="YbjH"/>
</dbReference>
<dbReference type="AlphaFoldDB" id="A0A2T5H3Q7"/>
<protein>
    <submittedName>
        <fullName evidence="2">Exopolysaccharide biosynthesis protein YbjH</fullName>
    </submittedName>
</protein>
<organism evidence="2 3">
    <name type="scientific">Celeribacter persicus</name>
    <dbReference type="NCBI Taxonomy" id="1651082"/>
    <lineage>
        <taxon>Bacteria</taxon>
        <taxon>Pseudomonadati</taxon>
        <taxon>Pseudomonadota</taxon>
        <taxon>Alphaproteobacteria</taxon>
        <taxon>Rhodobacterales</taxon>
        <taxon>Roseobacteraceae</taxon>
        <taxon>Celeribacter</taxon>
    </lineage>
</organism>
<comment type="caution">
    <text evidence="2">The sequence shown here is derived from an EMBL/GenBank/DDBJ whole genome shotgun (WGS) entry which is preliminary data.</text>
</comment>
<evidence type="ECO:0000313" key="3">
    <source>
        <dbReference type="Proteomes" id="UP000244077"/>
    </source>
</evidence>
<name>A0A2T5H3Q7_9RHOB</name>
<dbReference type="Pfam" id="PF06082">
    <property type="entry name" value="YjbH"/>
    <property type="match status" value="1"/>
</dbReference>
<keyword evidence="1" id="KW-0732">Signal</keyword>
<evidence type="ECO:0000256" key="1">
    <source>
        <dbReference type="SAM" id="SignalP"/>
    </source>
</evidence>
<keyword evidence="3" id="KW-1185">Reference proteome</keyword>
<evidence type="ECO:0000313" key="2">
    <source>
        <dbReference type="EMBL" id="PTQ66231.1"/>
    </source>
</evidence>
<accession>A0A2T5H3Q7</accession>
<gene>
    <name evidence="2" type="ORF">C8N42_1336</name>
</gene>
<sequence length="701" mass="76630">MRQFSLAVCVSIMMTATPAAAQDANLHFPVSTFGTPGLIDMPTGKVFSDGTFGLSSNFRQGTQRYNLTFQISPRIFGAFRYSIIDDYGTSRDTLYDRSFDVGYLISEETGLRPSVVVALRDFGGTGVYSSEYVAATKHFMDDRLSVTGGMGWGRLGSYGSFGNPLGMISNAFDTRGAGPSGITEVGRLEADQWFRGDAAFFGGLAYQVNTRLSFKLEYSSDAYETEVANAGFEHKTPINAALTYGFKNGADLSVYALHGSEIGFMASLPINPQKPTYASGIEEAPPALLPRQTAAALSWDEASVQSKTSPLSAALRDQGITLEGITVNGSTATVRVSNGRYPAEAQALGRTARVLANQLPGDVTTFRIENTANGMTTSRTTLRRSDLEALEYDLDGSWRSYARAQFEDAPRTEAKAIVDAYPKFDWRLTPYLDPALFDPDNPVRADFGLQAAGSFTPVRGLVLSGAIRQPLAGNLDESTRASNSVLPHVRSDVVEYAKQSDLQIKHLTAEYFFRPGTNLFGRVTAGYLETMYGGLSTELLWKPVNGPLALGAEVNYAKKRDYDQLFGFQDYDIVTGHASAYYDFGAGYLGQIDVGRYLAGDYGATVSLDREFDNGFRVGAFFTLTDVSFDDFGEGSFDKGIRFTFPTDWLTGAAVQGGYGTTIRPVQRDGGARLDVRNRLYEVVRGSQTNELEDRWGRFWR</sequence>
<dbReference type="Proteomes" id="UP000244077">
    <property type="component" value="Unassembled WGS sequence"/>
</dbReference>
<reference evidence="2 3" key="1">
    <citation type="submission" date="2018-04" db="EMBL/GenBank/DDBJ databases">
        <title>Genomic Encyclopedia of Archaeal and Bacterial Type Strains, Phase II (KMG-II): from individual species to whole genera.</title>
        <authorList>
            <person name="Goeker M."/>
        </authorList>
    </citation>
    <scope>NUCLEOTIDE SEQUENCE [LARGE SCALE GENOMIC DNA]</scope>
    <source>
        <strain evidence="2 3">DSM 100434</strain>
    </source>
</reference>
<proteinExistence type="predicted"/>
<dbReference type="EMBL" id="QAOH01000033">
    <property type="protein sequence ID" value="PTQ66231.1"/>
    <property type="molecule type" value="Genomic_DNA"/>
</dbReference>